<accession>A0A5B9WB57</accession>
<reference evidence="12 13" key="1">
    <citation type="submission" date="2019-08" db="EMBL/GenBank/DDBJ databases">
        <title>Deep-cultivation of Planctomycetes and their phenomic and genomic characterization uncovers novel biology.</title>
        <authorList>
            <person name="Wiegand S."/>
            <person name="Jogler M."/>
            <person name="Boedeker C."/>
            <person name="Pinto D."/>
            <person name="Vollmers J."/>
            <person name="Rivas-Marin E."/>
            <person name="Kohn T."/>
            <person name="Peeters S.H."/>
            <person name="Heuer A."/>
            <person name="Rast P."/>
            <person name="Oberbeckmann S."/>
            <person name="Bunk B."/>
            <person name="Jeske O."/>
            <person name="Meyerdierks A."/>
            <person name="Storesund J.E."/>
            <person name="Kallscheuer N."/>
            <person name="Luecker S."/>
            <person name="Lage O.M."/>
            <person name="Pohl T."/>
            <person name="Merkel B.J."/>
            <person name="Hornburger P."/>
            <person name="Mueller R.-W."/>
            <person name="Bruemmer F."/>
            <person name="Labrenz M."/>
            <person name="Spormann A.M."/>
            <person name="Op den Camp H."/>
            <person name="Overmann J."/>
            <person name="Amann R."/>
            <person name="Jetten M.S.M."/>
            <person name="Mascher T."/>
            <person name="Medema M.H."/>
            <person name="Devos D.P."/>
            <person name="Kaster A.-K."/>
            <person name="Ovreas L."/>
            <person name="Rohde M."/>
            <person name="Galperin M.Y."/>
            <person name="Jogler C."/>
        </authorList>
    </citation>
    <scope>NUCLEOTIDE SEQUENCE [LARGE SCALE GENOMIC DNA]</scope>
    <source>
        <strain evidence="12 13">OJF2</strain>
    </source>
</reference>
<dbReference type="OrthoDB" id="9811841at2"/>
<evidence type="ECO:0000256" key="9">
    <source>
        <dbReference type="ARBA" id="ARBA00031501"/>
    </source>
</evidence>
<evidence type="ECO:0000256" key="7">
    <source>
        <dbReference type="ARBA" id="ARBA00023277"/>
    </source>
</evidence>
<keyword evidence="5 10" id="KW-0328">Glycosyltransferase</keyword>
<evidence type="ECO:0000313" key="13">
    <source>
        <dbReference type="Proteomes" id="UP000324233"/>
    </source>
</evidence>
<comment type="similarity">
    <text evidence="2 10">Belongs to the disproportionating enzyme family.</text>
</comment>
<evidence type="ECO:0000256" key="2">
    <source>
        <dbReference type="ARBA" id="ARBA00005684"/>
    </source>
</evidence>
<dbReference type="Gene3D" id="3.20.20.80">
    <property type="entry name" value="Glycosidases"/>
    <property type="match status" value="1"/>
</dbReference>
<evidence type="ECO:0000256" key="3">
    <source>
        <dbReference type="ARBA" id="ARBA00012560"/>
    </source>
</evidence>
<dbReference type="SUPFAM" id="SSF51445">
    <property type="entry name" value="(Trans)glycosidases"/>
    <property type="match status" value="1"/>
</dbReference>
<gene>
    <name evidence="12" type="primary">malQ</name>
    <name evidence="12" type="ORF">OJF2_65010</name>
</gene>
<dbReference type="InterPro" id="IPR017853">
    <property type="entry name" value="GH"/>
</dbReference>
<comment type="catalytic activity">
    <reaction evidence="1 10">
        <text>Transfers a segment of a (1-&gt;4)-alpha-D-glucan to a new position in an acceptor, which may be glucose or a (1-&gt;4)-alpha-D-glucan.</text>
        <dbReference type="EC" id="2.4.1.25"/>
    </reaction>
</comment>
<proteinExistence type="inferred from homology"/>
<dbReference type="PANTHER" id="PTHR32438">
    <property type="entry name" value="4-ALPHA-GLUCANOTRANSFERASE DPE1, CHLOROPLASTIC/AMYLOPLASTIC"/>
    <property type="match status" value="1"/>
</dbReference>
<protein>
    <recommendedName>
        <fullName evidence="4 10">4-alpha-glucanotransferase</fullName>
        <ecNumber evidence="3 10">2.4.1.25</ecNumber>
    </recommendedName>
    <alternativeName>
        <fullName evidence="8 10">Amylomaltase</fullName>
    </alternativeName>
    <alternativeName>
        <fullName evidence="9 10">Disproportionating enzyme</fullName>
    </alternativeName>
</protein>
<sequence>MRFPRSSGVLLHPTSLPGRFGVGDLGPEAHRFVDFLGDAGQRWWQVLPLGPTGGTPSPYQSPSSFAGNPLLISPELMVEEGLLSARDLTGLPKPEGERADFRAAAEIKGSLLRKAYDGFPAEHSAFGEYCAANARWLDDYALFMALKDAHGGRAWTEWERPLVARKEPALRKWREKLAAEVRFHRFVQFVFASQMARLRAHCDERAVKIIGDVPIFVAHDSADVWSRPELFHLDGKGRPTVQAGVPPDLFATTGQLWGNPLYRWEAHEEEGFAWWIERLRGLLNWVDLIRIDHFRGFESYWEVPGKAKTAAKGRWAPSPGVAFFKALERQFVELPFIAEDLGVITPEVDALREQFGLPGMRILQFGFSTDPKEDKNLPHRFVPNCVVYTGTHDNDTCVGWLTSNNVQTTQTPEQIAAERAFALRYLRSKGTEFSWDMIRLAFESVADIAIAPMQDLLGLDGSARMNVPGKAEGNWGWRFESRQLTAALGRRLAELTATYDRWNGDVPAEHDPRRIRSASEPLRGRRVAASRNGTAAGSPRRMPARGARASRPPGD</sequence>
<dbReference type="NCBIfam" id="TIGR00217">
    <property type="entry name" value="malQ"/>
    <property type="match status" value="1"/>
</dbReference>
<keyword evidence="7 10" id="KW-0119">Carbohydrate metabolism</keyword>
<evidence type="ECO:0000256" key="6">
    <source>
        <dbReference type="ARBA" id="ARBA00022679"/>
    </source>
</evidence>
<dbReference type="EC" id="2.4.1.25" evidence="3 10"/>
<feature type="region of interest" description="Disordered" evidence="11">
    <location>
        <begin position="503"/>
        <end position="555"/>
    </location>
</feature>
<keyword evidence="6 10" id="KW-0808">Transferase</keyword>
<organism evidence="12 13">
    <name type="scientific">Aquisphaera giovannonii</name>
    <dbReference type="NCBI Taxonomy" id="406548"/>
    <lineage>
        <taxon>Bacteria</taxon>
        <taxon>Pseudomonadati</taxon>
        <taxon>Planctomycetota</taxon>
        <taxon>Planctomycetia</taxon>
        <taxon>Isosphaerales</taxon>
        <taxon>Isosphaeraceae</taxon>
        <taxon>Aquisphaera</taxon>
    </lineage>
</organism>
<evidence type="ECO:0000256" key="5">
    <source>
        <dbReference type="ARBA" id="ARBA00022676"/>
    </source>
</evidence>
<name>A0A5B9WB57_9BACT</name>
<dbReference type="GO" id="GO:0005975">
    <property type="term" value="P:carbohydrate metabolic process"/>
    <property type="evidence" value="ECO:0007669"/>
    <property type="project" value="InterPro"/>
</dbReference>
<keyword evidence="13" id="KW-1185">Reference proteome</keyword>
<evidence type="ECO:0000313" key="12">
    <source>
        <dbReference type="EMBL" id="QEH37908.1"/>
    </source>
</evidence>
<dbReference type="NCBIfam" id="NF011080">
    <property type="entry name" value="PRK14508.1-3"/>
    <property type="match status" value="1"/>
</dbReference>
<dbReference type="Proteomes" id="UP000324233">
    <property type="component" value="Chromosome"/>
</dbReference>
<dbReference type="GO" id="GO:0004134">
    <property type="term" value="F:4-alpha-glucanotransferase activity"/>
    <property type="evidence" value="ECO:0007669"/>
    <property type="project" value="UniProtKB-EC"/>
</dbReference>
<dbReference type="KEGG" id="agv:OJF2_65010"/>
<dbReference type="AlphaFoldDB" id="A0A5B9WB57"/>
<dbReference type="RefSeq" id="WP_148597411.1">
    <property type="nucleotide sequence ID" value="NZ_CP042997.1"/>
</dbReference>
<evidence type="ECO:0000256" key="1">
    <source>
        <dbReference type="ARBA" id="ARBA00000439"/>
    </source>
</evidence>
<evidence type="ECO:0000256" key="10">
    <source>
        <dbReference type="RuleBase" id="RU361207"/>
    </source>
</evidence>
<dbReference type="EMBL" id="CP042997">
    <property type="protein sequence ID" value="QEH37908.1"/>
    <property type="molecule type" value="Genomic_DNA"/>
</dbReference>
<dbReference type="Pfam" id="PF02446">
    <property type="entry name" value="Glyco_hydro_77"/>
    <property type="match status" value="1"/>
</dbReference>
<evidence type="ECO:0000256" key="4">
    <source>
        <dbReference type="ARBA" id="ARBA00020295"/>
    </source>
</evidence>
<evidence type="ECO:0000256" key="11">
    <source>
        <dbReference type="SAM" id="MobiDB-lite"/>
    </source>
</evidence>
<dbReference type="InterPro" id="IPR003385">
    <property type="entry name" value="Glyco_hydro_77"/>
</dbReference>
<dbReference type="PANTHER" id="PTHR32438:SF5">
    <property type="entry name" value="4-ALPHA-GLUCANOTRANSFERASE DPE1, CHLOROPLASTIC_AMYLOPLASTIC"/>
    <property type="match status" value="1"/>
</dbReference>
<evidence type="ECO:0000256" key="8">
    <source>
        <dbReference type="ARBA" id="ARBA00031423"/>
    </source>
</evidence>